<comment type="caution">
    <text evidence="2">Lacks conserved residue(s) required for the propagation of feature annotation.</text>
</comment>
<sequence length="181" mass="20256">MRHGGAPYQSFSMQIRNSVTLIGNVGQLPITKTLSNGNRVIEFSLATNDSYRNREGQKITRTEWHRVKAYGKVVDVLERYLTRGSRIALVGAIRYSKWTDKYEQTRTATDIVLSEFTFLDSKERDDHDTPSESELDEAMQVSEPSPAETAAAAPATKTRKRRATKKSAKASTATPAEDLPF</sequence>
<evidence type="ECO:0000313" key="6">
    <source>
        <dbReference type="Proteomes" id="UP000837803"/>
    </source>
</evidence>
<dbReference type="Proteomes" id="UP000837803">
    <property type="component" value="Unassembled WGS sequence"/>
</dbReference>
<dbReference type="Gene3D" id="2.40.50.140">
    <property type="entry name" value="Nucleic acid-binding proteins"/>
    <property type="match status" value="1"/>
</dbReference>
<keyword evidence="6" id="KW-1185">Reference proteome</keyword>
<proteinExistence type="inferred from homology"/>
<dbReference type="GO" id="GO:0003677">
    <property type="term" value="F:DNA binding"/>
    <property type="evidence" value="ECO:0007669"/>
    <property type="project" value="UniProtKB-KW"/>
</dbReference>
<organism evidence="5 6">
    <name type="scientific">Neolewinella maritima</name>
    <dbReference type="NCBI Taxonomy" id="1383882"/>
    <lineage>
        <taxon>Bacteria</taxon>
        <taxon>Pseudomonadati</taxon>
        <taxon>Bacteroidota</taxon>
        <taxon>Saprospiria</taxon>
        <taxon>Saprospirales</taxon>
        <taxon>Lewinellaceae</taxon>
        <taxon>Neolewinella</taxon>
    </lineage>
</organism>
<dbReference type="PANTHER" id="PTHR10302:SF0">
    <property type="entry name" value="SINGLE-STRANDED DNA-BINDING PROTEIN, MITOCHONDRIAL"/>
    <property type="match status" value="1"/>
</dbReference>
<feature type="compositionally biased region" description="Low complexity" evidence="4">
    <location>
        <begin position="169"/>
        <end position="181"/>
    </location>
</feature>
<evidence type="ECO:0000313" key="5">
    <source>
        <dbReference type="EMBL" id="CAH1001312.1"/>
    </source>
</evidence>
<comment type="subunit">
    <text evidence="2">Homotetramer.</text>
</comment>
<gene>
    <name evidence="5" type="ORF">LEM8419_02213</name>
</gene>
<dbReference type="SUPFAM" id="SSF50249">
    <property type="entry name" value="Nucleic acid-binding proteins"/>
    <property type="match status" value="1"/>
</dbReference>
<dbReference type="Pfam" id="PF00436">
    <property type="entry name" value="SSB"/>
    <property type="match status" value="1"/>
</dbReference>
<dbReference type="PROSITE" id="PS50935">
    <property type="entry name" value="SSB"/>
    <property type="match status" value="1"/>
</dbReference>
<feature type="compositionally biased region" description="Basic residues" evidence="4">
    <location>
        <begin position="157"/>
        <end position="168"/>
    </location>
</feature>
<comment type="caution">
    <text evidence="5">The sequence shown here is derived from an EMBL/GenBank/DDBJ whole genome shotgun (WGS) entry which is preliminary data.</text>
</comment>
<reference evidence="5" key="1">
    <citation type="submission" date="2021-12" db="EMBL/GenBank/DDBJ databases">
        <authorList>
            <person name="Rodrigo-Torres L."/>
            <person name="Arahal R. D."/>
            <person name="Lucena T."/>
        </authorList>
    </citation>
    <scope>NUCLEOTIDE SEQUENCE</scope>
    <source>
        <strain evidence="5">CECT 8419</strain>
    </source>
</reference>
<evidence type="ECO:0000256" key="1">
    <source>
        <dbReference type="ARBA" id="ARBA00023125"/>
    </source>
</evidence>
<dbReference type="InterPro" id="IPR012340">
    <property type="entry name" value="NA-bd_OB-fold"/>
</dbReference>
<evidence type="ECO:0000256" key="3">
    <source>
        <dbReference type="RuleBase" id="RU000524"/>
    </source>
</evidence>
<feature type="region of interest" description="Disordered" evidence="4">
    <location>
        <begin position="122"/>
        <end position="181"/>
    </location>
</feature>
<keyword evidence="1 2" id="KW-0238">DNA-binding</keyword>
<dbReference type="InterPro" id="IPR000424">
    <property type="entry name" value="Primosome_PriB/ssb"/>
</dbReference>
<dbReference type="PANTHER" id="PTHR10302">
    <property type="entry name" value="SINGLE-STRANDED DNA-BINDING PROTEIN"/>
    <property type="match status" value="1"/>
</dbReference>
<dbReference type="HAMAP" id="MF_00984">
    <property type="entry name" value="SSB"/>
    <property type="match status" value="1"/>
</dbReference>
<feature type="compositionally biased region" description="Low complexity" evidence="4">
    <location>
        <begin position="142"/>
        <end position="156"/>
    </location>
</feature>
<dbReference type="NCBIfam" id="TIGR00621">
    <property type="entry name" value="ssb"/>
    <property type="match status" value="1"/>
</dbReference>
<dbReference type="CDD" id="cd04496">
    <property type="entry name" value="SSB_OBF"/>
    <property type="match status" value="1"/>
</dbReference>
<protein>
    <recommendedName>
        <fullName evidence="2 3">Single-stranded DNA-binding protein</fullName>
        <shortName evidence="2">SSB</shortName>
    </recommendedName>
</protein>
<dbReference type="InterPro" id="IPR011344">
    <property type="entry name" value="ssDNA-bd"/>
</dbReference>
<evidence type="ECO:0000256" key="4">
    <source>
        <dbReference type="SAM" id="MobiDB-lite"/>
    </source>
</evidence>
<evidence type="ECO:0000256" key="2">
    <source>
        <dbReference type="HAMAP-Rule" id="MF_00984"/>
    </source>
</evidence>
<name>A0ABM9B1T7_9BACT</name>
<accession>A0ABM9B1T7</accession>
<dbReference type="EMBL" id="CAKLPZ010000002">
    <property type="protein sequence ID" value="CAH1001312.1"/>
    <property type="molecule type" value="Genomic_DNA"/>
</dbReference>